<dbReference type="Gene3D" id="3.40.630.30">
    <property type="match status" value="1"/>
</dbReference>
<protein>
    <submittedName>
        <fullName evidence="1">Acetyltransferase-like protein</fullName>
    </submittedName>
</protein>
<dbReference type="SUPFAM" id="SSF55729">
    <property type="entry name" value="Acyl-CoA N-acyltransferases (Nat)"/>
    <property type="match status" value="1"/>
</dbReference>
<dbReference type="PATRIC" id="fig|518642.7.peg.8023"/>
<name>A0A1E7LGC1_9ACTN</name>
<dbReference type="EMBL" id="LJGZ01000112">
    <property type="protein sequence ID" value="OEV15161.1"/>
    <property type="molecule type" value="Genomic_DNA"/>
</dbReference>
<proteinExistence type="predicted"/>
<dbReference type="Proteomes" id="UP000175971">
    <property type="component" value="Unassembled WGS sequence"/>
</dbReference>
<reference evidence="1 2" key="1">
    <citation type="journal article" date="2016" name="Front. Microbiol.">
        <title>Comparative Genomics Analysis of Streptomyces Species Reveals Their Adaptation to the Marine Environment and Their Diversity at the Genomic Level.</title>
        <authorList>
            <person name="Tian X."/>
            <person name="Zhang Z."/>
            <person name="Yang T."/>
            <person name="Chen M."/>
            <person name="Li J."/>
            <person name="Chen F."/>
            <person name="Yang J."/>
            <person name="Li W."/>
            <person name="Zhang B."/>
            <person name="Zhang Z."/>
            <person name="Wu J."/>
            <person name="Zhang C."/>
            <person name="Long L."/>
            <person name="Xiao J."/>
        </authorList>
    </citation>
    <scope>NUCLEOTIDE SEQUENCE [LARGE SCALE GENOMIC DNA]</scope>
    <source>
        <strain evidence="1 2">SCSIO M10372</strain>
    </source>
</reference>
<evidence type="ECO:0000313" key="2">
    <source>
        <dbReference type="Proteomes" id="UP000175971"/>
    </source>
</evidence>
<dbReference type="AlphaFoldDB" id="A0A1E7LGC1"/>
<dbReference type="GO" id="GO:0016740">
    <property type="term" value="F:transferase activity"/>
    <property type="evidence" value="ECO:0007669"/>
    <property type="project" value="UniProtKB-KW"/>
</dbReference>
<keyword evidence="2" id="KW-1185">Reference proteome</keyword>
<accession>A0A1E7LGC1</accession>
<dbReference type="OrthoDB" id="342444at2"/>
<keyword evidence="1" id="KW-0808">Transferase</keyword>
<dbReference type="InterPro" id="IPR016181">
    <property type="entry name" value="Acyl_CoA_acyltransferase"/>
</dbReference>
<gene>
    <name evidence="1" type="ORF">AN221_40160</name>
</gene>
<sequence length="249" mass="27304">MEDLHITTLAERPELADALDRMPDTWPEFVLEDVVGWANFPRIAVEFPEFVLVATGPDGSVVARAYSVPFELNAPGRGRLPVGGWDRVLLWAFSDLRRGRTPDTVSAIEITVATGHQGKGISGRMLAAMRENAGRHGFGEVVAPVRPSGKHLRPALPMEEYARLTRPEDGLPEDPWLRVHVRGGGVVDSVAPVSMTVSGTLEQWRSWTGLPFDTEGPVEVPGALVPVHCSPVHGYAVYTEPNVWVRHRV</sequence>
<comment type="caution">
    <text evidence="1">The sequence shown here is derived from an EMBL/GenBank/DDBJ whole genome shotgun (WGS) entry which is preliminary data.</text>
</comment>
<dbReference type="RefSeq" id="WP_070204936.1">
    <property type="nucleotide sequence ID" value="NZ_LJGZ01000112.1"/>
</dbReference>
<evidence type="ECO:0000313" key="1">
    <source>
        <dbReference type="EMBL" id="OEV15161.1"/>
    </source>
</evidence>
<organism evidence="1 2">
    <name type="scientific">Streptomyces nanshensis</name>
    <dbReference type="NCBI Taxonomy" id="518642"/>
    <lineage>
        <taxon>Bacteria</taxon>
        <taxon>Bacillati</taxon>
        <taxon>Actinomycetota</taxon>
        <taxon>Actinomycetes</taxon>
        <taxon>Kitasatosporales</taxon>
        <taxon>Streptomycetaceae</taxon>
        <taxon>Streptomyces</taxon>
    </lineage>
</organism>